<name>A0A3P9NII9_POERE</name>
<dbReference type="Ensembl" id="ENSPRET00000009469.1">
    <property type="protein sequence ID" value="ENSPREP00000009357.1"/>
    <property type="gene ID" value="ENSPREG00000006367.1"/>
</dbReference>
<protein>
    <recommendedName>
        <fullName evidence="3">Secreted protein</fullName>
    </recommendedName>
</protein>
<reference evidence="2" key="1">
    <citation type="submission" date="2013-11" db="EMBL/GenBank/DDBJ databases">
        <title>The genomic landscape of the Guanapo guppy.</title>
        <authorList>
            <person name="Kuenstner A."/>
            <person name="Dreyer C."/>
        </authorList>
    </citation>
    <scope>NUCLEOTIDE SEQUENCE</scope>
    <source>
        <strain evidence="2">Guanapo</strain>
    </source>
</reference>
<evidence type="ECO:0000313" key="2">
    <source>
        <dbReference type="Proteomes" id="UP000242638"/>
    </source>
</evidence>
<keyword evidence="2" id="KW-1185">Reference proteome</keyword>
<accession>A0A3P9NII9</accession>
<organism evidence="1 2">
    <name type="scientific">Poecilia reticulata</name>
    <name type="common">Guppy</name>
    <name type="synonym">Acanthophacelus reticulatus</name>
    <dbReference type="NCBI Taxonomy" id="8081"/>
    <lineage>
        <taxon>Eukaryota</taxon>
        <taxon>Metazoa</taxon>
        <taxon>Chordata</taxon>
        <taxon>Craniata</taxon>
        <taxon>Vertebrata</taxon>
        <taxon>Euteleostomi</taxon>
        <taxon>Actinopterygii</taxon>
        <taxon>Neopterygii</taxon>
        <taxon>Teleostei</taxon>
        <taxon>Neoteleostei</taxon>
        <taxon>Acanthomorphata</taxon>
        <taxon>Ovalentaria</taxon>
        <taxon>Atherinomorphae</taxon>
        <taxon>Cyprinodontiformes</taxon>
        <taxon>Poeciliidae</taxon>
        <taxon>Poeciliinae</taxon>
        <taxon>Poecilia</taxon>
    </lineage>
</organism>
<proteinExistence type="predicted"/>
<sequence length="85" mass="10105">MKQMVVFMVAYCHLRDLCVVQIKRQTSTLVVFVSKEQRMAASTDWVCNFVFCNRSFVFPIHHNDYNLKQNFEGKKNPYQLLNELI</sequence>
<dbReference type="Bgee" id="ENSPREG00000006367">
    <property type="expression patterns" value="Expressed in caudal fin and 1 other cell type or tissue"/>
</dbReference>
<reference evidence="1" key="3">
    <citation type="submission" date="2025-09" db="UniProtKB">
        <authorList>
            <consortium name="Ensembl"/>
        </authorList>
    </citation>
    <scope>IDENTIFICATION</scope>
    <source>
        <strain evidence="1">Guanapo</strain>
    </source>
</reference>
<dbReference type="Proteomes" id="UP000242638">
    <property type="component" value="Unassembled WGS sequence"/>
</dbReference>
<evidence type="ECO:0008006" key="3">
    <source>
        <dbReference type="Google" id="ProtNLM"/>
    </source>
</evidence>
<dbReference type="AlphaFoldDB" id="A0A3P9NII9"/>
<evidence type="ECO:0000313" key="1">
    <source>
        <dbReference type="Ensembl" id="ENSPREP00000009357.1"/>
    </source>
</evidence>
<reference evidence="1" key="2">
    <citation type="submission" date="2025-08" db="UniProtKB">
        <authorList>
            <consortium name="Ensembl"/>
        </authorList>
    </citation>
    <scope>IDENTIFICATION</scope>
    <source>
        <strain evidence="1">Guanapo</strain>
    </source>
</reference>